<organism evidence="4 5">
    <name type="scientific">Carlito syrichta</name>
    <name type="common">Philippine tarsier</name>
    <name type="synonym">Tarsius syrichta</name>
    <dbReference type="NCBI Taxonomy" id="1868482"/>
    <lineage>
        <taxon>Eukaryota</taxon>
        <taxon>Metazoa</taxon>
        <taxon>Chordata</taxon>
        <taxon>Craniata</taxon>
        <taxon>Vertebrata</taxon>
        <taxon>Euteleostomi</taxon>
        <taxon>Mammalia</taxon>
        <taxon>Eutheria</taxon>
        <taxon>Euarchontoglires</taxon>
        <taxon>Primates</taxon>
        <taxon>Haplorrhini</taxon>
        <taxon>Tarsiiformes</taxon>
        <taxon>Tarsiidae</taxon>
        <taxon>Carlito</taxon>
    </lineage>
</organism>
<sequence length="308" mass="34501">MNFIVFLFFSKVLSLGNSTLKPTIEGGVGIENFHRNGREEEEKSKDYTHTYTPGNEKNNNHFKDTKQYVFTTQNPNGSESEISVSATTDLKFALKNYKIVNTTTPGKHTYEEETTTNEPSHKNSQKTTPNVPAFWTMLAKALTGTTVMMDDKDQFFHPIPNSDVNNTNEEKLPELEDLKIKLMLGISLMTLILFVFLLAFCGATLYKLKQLSYKVHESDYSVNPELATMSYFHPSEGVSDTSFSKSADSSTFWGTTSSDVKRSGTRMSKSKTLGDVVSPGTDEEAGINDESEFLLKSEEPNEEVNIDQ</sequence>
<feature type="region of interest" description="Disordered" evidence="1">
    <location>
        <begin position="35"/>
        <end position="61"/>
    </location>
</feature>
<keyword evidence="3" id="KW-0732">Signal</keyword>
<dbReference type="GO" id="GO:0060478">
    <property type="term" value="P:acrosomal vesicle exocytosis"/>
    <property type="evidence" value="ECO:0007669"/>
    <property type="project" value="InterPro"/>
</dbReference>
<keyword evidence="2" id="KW-0472">Membrane</keyword>
<accession>A0A1U7SPP7</accession>
<dbReference type="GO" id="GO:0002079">
    <property type="term" value="C:inner acrosomal membrane"/>
    <property type="evidence" value="ECO:0007669"/>
    <property type="project" value="TreeGrafter"/>
</dbReference>
<feature type="region of interest" description="Disordered" evidence="1">
    <location>
        <begin position="105"/>
        <end position="128"/>
    </location>
</feature>
<dbReference type="CTD" id="54586"/>
<protein>
    <submittedName>
        <fullName evidence="5">Equatorin</fullName>
    </submittedName>
</protein>
<evidence type="ECO:0000256" key="1">
    <source>
        <dbReference type="SAM" id="MobiDB-lite"/>
    </source>
</evidence>
<dbReference type="PANTHER" id="PTHR36874">
    <property type="entry name" value="EQUATORIN"/>
    <property type="match status" value="1"/>
</dbReference>
<dbReference type="Proteomes" id="UP000189704">
    <property type="component" value="Unplaced"/>
</dbReference>
<evidence type="ECO:0000256" key="3">
    <source>
        <dbReference type="SAM" id="SignalP"/>
    </source>
</evidence>
<feature type="transmembrane region" description="Helical" evidence="2">
    <location>
        <begin position="182"/>
        <end position="206"/>
    </location>
</feature>
<evidence type="ECO:0000313" key="4">
    <source>
        <dbReference type="Proteomes" id="UP000189704"/>
    </source>
</evidence>
<feature type="chain" id="PRO_5010539822" evidence="3">
    <location>
        <begin position="19"/>
        <end position="308"/>
    </location>
</feature>
<feature type="signal peptide" evidence="3">
    <location>
        <begin position="1"/>
        <end position="18"/>
    </location>
</feature>
<evidence type="ECO:0000256" key="2">
    <source>
        <dbReference type="SAM" id="Phobius"/>
    </source>
</evidence>
<dbReference type="STRING" id="1868482.ENSTSYP00000011822"/>
<keyword evidence="2" id="KW-0812">Transmembrane</keyword>
<keyword evidence="2" id="KW-1133">Transmembrane helix</keyword>
<keyword evidence="4" id="KW-1185">Reference proteome</keyword>
<dbReference type="RefSeq" id="XP_008046148.1">
    <property type="nucleotide sequence ID" value="XM_008047957.1"/>
</dbReference>
<dbReference type="OrthoDB" id="9530648at2759"/>
<proteinExistence type="predicted"/>
<dbReference type="Pfam" id="PF15339">
    <property type="entry name" value="Afaf"/>
    <property type="match status" value="1"/>
</dbReference>
<dbReference type="PANTHER" id="PTHR36874:SF1">
    <property type="entry name" value="EQUATORIN"/>
    <property type="match status" value="1"/>
</dbReference>
<name>A0A1U7SPP7_CARSF</name>
<dbReference type="KEGG" id="csyr:103249318"/>
<dbReference type="GO" id="GO:0002081">
    <property type="term" value="C:outer acrosomal membrane"/>
    <property type="evidence" value="ECO:0007669"/>
    <property type="project" value="TreeGrafter"/>
</dbReference>
<dbReference type="GeneID" id="103249318"/>
<feature type="region of interest" description="Disordered" evidence="1">
    <location>
        <begin position="243"/>
        <end position="308"/>
    </location>
</feature>
<dbReference type="GO" id="GO:0007342">
    <property type="term" value="P:fusion of sperm to egg plasma membrane involved in single fertilization"/>
    <property type="evidence" value="ECO:0007669"/>
    <property type="project" value="InterPro"/>
</dbReference>
<feature type="compositionally biased region" description="Acidic residues" evidence="1">
    <location>
        <begin position="281"/>
        <end position="292"/>
    </location>
</feature>
<feature type="compositionally biased region" description="Basic and acidic residues" evidence="1">
    <location>
        <begin position="35"/>
        <end position="48"/>
    </location>
</feature>
<dbReference type="InterPro" id="IPR029282">
    <property type="entry name" value="Eqtn/Afaf"/>
</dbReference>
<gene>
    <name evidence="5" type="primary">EQTN</name>
</gene>
<dbReference type="GO" id="GO:0005886">
    <property type="term" value="C:plasma membrane"/>
    <property type="evidence" value="ECO:0007669"/>
    <property type="project" value="InterPro"/>
</dbReference>
<reference evidence="5" key="1">
    <citation type="submission" date="2025-08" db="UniProtKB">
        <authorList>
            <consortium name="RefSeq"/>
        </authorList>
    </citation>
    <scope>IDENTIFICATION</scope>
</reference>
<dbReference type="GO" id="GO:0006897">
    <property type="term" value="P:endocytosis"/>
    <property type="evidence" value="ECO:0007669"/>
    <property type="project" value="InterPro"/>
</dbReference>
<dbReference type="AlphaFoldDB" id="A0A1U7SPP7"/>
<feature type="compositionally biased region" description="Low complexity" evidence="1">
    <location>
        <begin position="243"/>
        <end position="252"/>
    </location>
</feature>
<evidence type="ECO:0000313" key="5">
    <source>
        <dbReference type="RefSeq" id="XP_008046148.1"/>
    </source>
</evidence>